<evidence type="ECO:0000256" key="1">
    <source>
        <dbReference type="SAM" id="MobiDB-lite"/>
    </source>
</evidence>
<feature type="domain" description="Calcineurin-like phosphoesterase" evidence="2">
    <location>
        <begin position="5"/>
        <end position="237"/>
    </location>
</feature>
<dbReference type="EMBL" id="AUBJ02000001">
    <property type="protein sequence ID" value="MCP2331413.1"/>
    <property type="molecule type" value="Genomic_DNA"/>
</dbReference>
<dbReference type="Pfam" id="PF00149">
    <property type="entry name" value="Metallophos"/>
    <property type="match status" value="1"/>
</dbReference>
<reference evidence="3 4" key="2">
    <citation type="submission" date="2022-06" db="EMBL/GenBank/DDBJ databases">
        <title>Genomic Encyclopedia of Type Strains, Phase I: the one thousand microbial genomes (KMG-I) project.</title>
        <authorList>
            <person name="Kyrpides N."/>
        </authorList>
    </citation>
    <scope>NUCLEOTIDE SEQUENCE [LARGE SCALE GENOMIC DNA]</scope>
    <source>
        <strain evidence="3 4">DSM 43889</strain>
    </source>
</reference>
<evidence type="ECO:0000313" key="4">
    <source>
        <dbReference type="Proteomes" id="UP000791080"/>
    </source>
</evidence>
<accession>A0ABT1JG47</accession>
<dbReference type="InterPro" id="IPR004843">
    <property type="entry name" value="Calcineurin-like_PHP"/>
</dbReference>
<name>A0ABT1JG47_ACTCY</name>
<keyword evidence="4" id="KW-1185">Reference proteome</keyword>
<dbReference type="InterPro" id="IPR052963">
    <property type="entry name" value="Pantetheine_PDE"/>
</dbReference>
<dbReference type="PANTHER" id="PTHR36492:SF2">
    <property type="entry name" value="[ACYL-CARRIER-PROTEIN] PHOSPHODIESTERASE PPTH"/>
    <property type="match status" value="1"/>
</dbReference>
<organism evidence="3 4">
    <name type="scientific">Actinoalloteichus caeruleus DSM 43889</name>
    <dbReference type="NCBI Taxonomy" id="1120930"/>
    <lineage>
        <taxon>Bacteria</taxon>
        <taxon>Bacillati</taxon>
        <taxon>Actinomycetota</taxon>
        <taxon>Actinomycetes</taxon>
        <taxon>Pseudonocardiales</taxon>
        <taxon>Pseudonocardiaceae</taxon>
        <taxon>Actinoalloteichus</taxon>
        <taxon>Actinoalloteichus cyanogriseus</taxon>
    </lineage>
</organism>
<dbReference type="Gene3D" id="3.60.21.10">
    <property type="match status" value="1"/>
</dbReference>
<gene>
    <name evidence="3" type="ORF">G443_001683</name>
</gene>
<reference evidence="3 4" key="1">
    <citation type="submission" date="2013-07" db="EMBL/GenBank/DDBJ databases">
        <authorList>
            <consortium name="DOE Joint Genome Institute"/>
            <person name="Reeve W."/>
            <person name="Huntemann M."/>
            <person name="Han J."/>
            <person name="Chen A."/>
            <person name="Kyrpides N."/>
            <person name="Mavromatis K."/>
            <person name="Markowitz V."/>
            <person name="Palaniappan K."/>
            <person name="Ivanova N."/>
            <person name="Schaumberg A."/>
            <person name="Pati A."/>
            <person name="Liolios K."/>
            <person name="Nordberg H.P."/>
            <person name="Cantor M.N."/>
            <person name="Hua S.X."/>
            <person name="Woyke T."/>
        </authorList>
    </citation>
    <scope>NUCLEOTIDE SEQUENCE [LARGE SCALE GENOMIC DNA]</scope>
    <source>
        <strain evidence="3 4">DSM 43889</strain>
    </source>
</reference>
<dbReference type="CDD" id="cd00838">
    <property type="entry name" value="MPP_superfamily"/>
    <property type="match status" value="1"/>
</dbReference>
<dbReference type="RefSeq" id="WP_016701587.1">
    <property type="nucleotide sequence ID" value="NZ_AUBJ02000001.1"/>
</dbReference>
<proteinExistence type="predicted"/>
<dbReference type="SUPFAM" id="SSF56300">
    <property type="entry name" value="Metallo-dependent phosphatases"/>
    <property type="match status" value="1"/>
</dbReference>
<sequence length="289" mass="33413">MARSLLATSDLHVSHEGNSEVVERLRPYTPEDWLIVAGDVGDTVTEITWTLDLLARRFAKVIWVPGNHELWTTSRDTVKARGEERYRILVDVCRELGVLTPEDPFPDWETEDETFTIAPLFTLFDYSFREPGLSFEAAMRDAHETGVVGTDDMLLHPDPHPTRQAWCAERIRYSESRLDAVAPDRRTILVSHWPLHRGPTTMLWYPRFAMWCGTTATGDWHLRYRAAVAVYGHLHIPLTFDFDGVRFEEVSLGYPREWRRRTPTPYPIRRILPADPSRTTSNHLLPGHR</sequence>
<dbReference type="PANTHER" id="PTHR36492">
    <property type="match status" value="1"/>
</dbReference>
<protein>
    <submittedName>
        <fullName evidence="3">3',5'-cyclic AMP phosphodiesterase CpdA</fullName>
    </submittedName>
</protein>
<dbReference type="InterPro" id="IPR029052">
    <property type="entry name" value="Metallo-depent_PP-like"/>
</dbReference>
<dbReference type="Proteomes" id="UP000791080">
    <property type="component" value="Unassembled WGS sequence"/>
</dbReference>
<feature type="region of interest" description="Disordered" evidence="1">
    <location>
        <begin position="269"/>
        <end position="289"/>
    </location>
</feature>
<evidence type="ECO:0000313" key="3">
    <source>
        <dbReference type="EMBL" id="MCP2331413.1"/>
    </source>
</evidence>
<comment type="caution">
    <text evidence="3">The sequence shown here is derived from an EMBL/GenBank/DDBJ whole genome shotgun (WGS) entry which is preliminary data.</text>
</comment>
<evidence type="ECO:0000259" key="2">
    <source>
        <dbReference type="Pfam" id="PF00149"/>
    </source>
</evidence>